<proteinExistence type="predicted"/>
<feature type="non-terminal residue" evidence="1">
    <location>
        <position position="1"/>
    </location>
</feature>
<evidence type="ECO:0000313" key="1">
    <source>
        <dbReference type="EMBL" id="KAG8523027.1"/>
    </source>
</evidence>
<name>A0A8J6DV47_GALPY</name>
<evidence type="ECO:0000313" key="2">
    <source>
        <dbReference type="Proteomes" id="UP000700334"/>
    </source>
</evidence>
<comment type="caution">
    <text evidence="1">The sequence shown here is derived from an EMBL/GenBank/DDBJ whole genome shotgun (WGS) entry which is preliminary data.</text>
</comment>
<dbReference type="Gene3D" id="2.60.120.340">
    <property type="entry name" value="Nucleoplasmin core domain"/>
    <property type="match status" value="1"/>
</dbReference>
<dbReference type="Proteomes" id="UP000700334">
    <property type="component" value="Unassembled WGS sequence"/>
</dbReference>
<sequence>KMFPQPLVSLEGFEITPPVVLQLKYDSGSVHTSGRRRHWETLQKCAEVKLKWKRLKVINRKVKITEGPSSIQDIEAKMKANTEKVCSLLKMEDKLTN</sequence>
<keyword evidence="2" id="KW-1185">Reference proteome</keyword>
<accession>A0A8J6DV47</accession>
<dbReference type="EMBL" id="JAGFMF010011422">
    <property type="protein sequence ID" value="KAG8523027.1"/>
    <property type="molecule type" value="Genomic_DNA"/>
</dbReference>
<gene>
    <name evidence="1" type="ORF">J0S82_019396</name>
</gene>
<protein>
    <submittedName>
        <fullName evidence="1">Uncharacterized protein</fullName>
    </submittedName>
</protein>
<organism evidence="1 2">
    <name type="scientific">Galemys pyrenaicus</name>
    <name type="common">Iberian desman</name>
    <name type="synonym">Pyrenean desman</name>
    <dbReference type="NCBI Taxonomy" id="202257"/>
    <lineage>
        <taxon>Eukaryota</taxon>
        <taxon>Metazoa</taxon>
        <taxon>Chordata</taxon>
        <taxon>Craniata</taxon>
        <taxon>Vertebrata</taxon>
        <taxon>Euteleostomi</taxon>
        <taxon>Mammalia</taxon>
        <taxon>Eutheria</taxon>
        <taxon>Laurasiatheria</taxon>
        <taxon>Eulipotyphla</taxon>
        <taxon>Talpidae</taxon>
        <taxon>Galemys</taxon>
    </lineage>
</organism>
<reference evidence="1" key="1">
    <citation type="journal article" date="2021" name="Evol. Appl.">
        <title>The genome of the Pyrenean desman and the effects of bottlenecks and inbreeding on the genomic landscape of an endangered species.</title>
        <authorList>
            <person name="Escoda L."/>
            <person name="Castresana J."/>
        </authorList>
    </citation>
    <scope>NUCLEOTIDE SEQUENCE</scope>
    <source>
        <strain evidence="1">IBE-C5619</strain>
    </source>
</reference>
<feature type="non-terminal residue" evidence="1">
    <location>
        <position position="97"/>
    </location>
</feature>
<dbReference type="InterPro" id="IPR036824">
    <property type="entry name" value="Nucleoplasmin_core_dom_sf"/>
</dbReference>
<dbReference type="SUPFAM" id="SSF69203">
    <property type="entry name" value="Nucleoplasmin-like core domain"/>
    <property type="match status" value="1"/>
</dbReference>
<dbReference type="AlphaFoldDB" id="A0A8J6DV47"/>